<proteinExistence type="predicted"/>
<evidence type="ECO:0000256" key="6">
    <source>
        <dbReference type="ARBA" id="ARBA00058212"/>
    </source>
</evidence>
<evidence type="ECO:0000256" key="1">
    <source>
        <dbReference type="ARBA" id="ARBA00005046"/>
    </source>
</evidence>
<evidence type="ECO:0000256" key="3">
    <source>
        <dbReference type="ARBA" id="ARBA00013491"/>
    </source>
</evidence>
<dbReference type="AlphaFoldDB" id="A0A550JK93"/>
<feature type="domain" description="MoaB/Mog" evidence="7">
    <location>
        <begin position="7"/>
        <end position="150"/>
    </location>
</feature>
<dbReference type="RefSeq" id="WP_092052181.1">
    <property type="nucleotide sequence ID" value="NZ_FOJJ01000001.1"/>
</dbReference>
<dbReference type="InterPro" id="IPR008284">
    <property type="entry name" value="MoCF_biosynth_CS"/>
</dbReference>
<dbReference type="GO" id="GO:0006777">
    <property type="term" value="P:Mo-molybdopterin cofactor biosynthetic process"/>
    <property type="evidence" value="ECO:0007669"/>
    <property type="project" value="UniProtKB-KW"/>
</dbReference>
<evidence type="ECO:0000313" key="8">
    <source>
        <dbReference type="EMBL" id="TRO83640.1"/>
    </source>
</evidence>
<comment type="function">
    <text evidence="6">Catalyzes the adenylation of molybdopterin as part of the biosynthesis of the molybdenum-cofactor.</text>
</comment>
<dbReference type="PROSITE" id="PS01078">
    <property type="entry name" value="MOCF_BIOSYNTHESIS_1"/>
    <property type="match status" value="1"/>
</dbReference>
<dbReference type="SMART" id="SM00852">
    <property type="entry name" value="MoCF_biosynth"/>
    <property type="match status" value="1"/>
</dbReference>
<dbReference type="InterPro" id="IPR051920">
    <property type="entry name" value="MPT_Adenylyltrnsfr/MoaC-Rel"/>
</dbReference>
<dbReference type="Pfam" id="PF00994">
    <property type="entry name" value="MoCF_biosynth"/>
    <property type="match status" value="1"/>
</dbReference>
<dbReference type="EMBL" id="VJVV01000001">
    <property type="protein sequence ID" value="TRO83640.1"/>
    <property type="molecule type" value="Genomic_DNA"/>
</dbReference>
<dbReference type="NCBIfam" id="TIGR00177">
    <property type="entry name" value="molyb_syn"/>
    <property type="match status" value="1"/>
</dbReference>
<comment type="catalytic activity">
    <reaction evidence="5">
        <text>molybdopterin + ATP + H(+) = adenylyl-molybdopterin + diphosphate</text>
        <dbReference type="Rhea" id="RHEA:31331"/>
        <dbReference type="ChEBI" id="CHEBI:15378"/>
        <dbReference type="ChEBI" id="CHEBI:30616"/>
        <dbReference type="ChEBI" id="CHEBI:33019"/>
        <dbReference type="ChEBI" id="CHEBI:58698"/>
        <dbReference type="ChEBI" id="CHEBI:62727"/>
        <dbReference type="EC" id="2.7.7.75"/>
    </reaction>
</comment>
<keyword evidence="4" id="KW-0501">Molybdenum cofactor biosynthesis</keyword>
<reference evidence="8 9" key="1">
    <citation type="submission" date="2019-07" db="EMBL/GenBank/DDBJ databases">
        <title>Insights of Desulfuromonas acetexigens electromicrobiology.</title>
        <authorList>
            <person name="Katuri K."/>
            <person name="Sapireddy V."/>
            <person name="Shaw D.R."/>
            <person name="Saikaly P."/>
        </authorList>
    </citation>
    <scope>NUCLEOTIDE SEQUENCE [LARGE SCALE GENOMIC DNA]</scope>
    <source>
        <strain evidence="8 9">2873</strain>
    </source>
</reference>
<dbReference type="InterPro" id="IPR036425">
    <property type="entry name" value="MoaB/Mog-like_dom_sf"/>
</dbReference>
<accession>A0A550JK93</accession>
<gene>
    <name evidence="8" type="ORF">FL622_00210</name>
</gene>
<evidence type="ECO:0000313" key="9">
    <source>
        <dbReference type="Proteomes" id="UP000317155"/>
    </source>
</evidence>
<comment type="caution">
    <text evidence="8">The sequence shown here is derived from an EMBL/GenBank/DDBJ whole genome shotgun (WGS) entry which is preliminary data.</text>
</comment>
<dbReference type="GO" id="GO:0061598">
    <property type="term" value="F:molybdopterin adenylyltransferase activity"/>
    <property type="evidence" value="ECO:0007669"/>
    <property type="project" value="UniProtKB-EC"/>
</dbReference>
<dbReference type="SUPFAM" id="SSF53218">
    <property type="entry name" value="Molybdenum cofactor biosynthesis proteins"/>
    <property type="match status" value="1"/>
</dbReference>
<evidence type="ECO:0000256" key="5">
    <source>
        <dbReference type="ARBA" id="ARBA00051131"/>
    </source>
</evidence>
<dbReference type="PANTHER" id="PTHR43764">
    <property type="entry name" value="MOLYBDENUM COFACTOR BIOSYNTHESIS"/>
    <property type="match status" value="1"/>
</dbReference>
<dbReference type="UniPathway" id="UPA00344"/>
<dbReference type="OrthoDB" id="9784492at2"/>
<evidence type="ECO:0000256" key="2">
    <source>
        <dbReference type="ARBA" id="ARBA00012509"/>
    </source>
</evidence>
<name>A0A550JK93_9BACT</name>
<sequence length="163" mass="17468">MTDFAIGVLTLSDKGARGAREDESGKILREMVAGLGEVKRYQVIPDEEELIVSTLVDWVDSAGLDLILTTGGTGLSPRDRTPQATARVLDYDIPGMAEAMRQASLAKTPHAMLSRALVGVRRRCLIVNLPGSPKGVRENLDVLLPALPHALAKLKGDPSDCAR</sequence>
<dbReference type="Proteomes" id="UP000317155">
    <property type="component" value="Unassembled WGS sequence"/>
</dbReference>
<evidence type="ECO:0000256" key="4">
    <source>
        <dbReference type="ARBA" id="ARBA00023150"/>
    </source>
</evidence>
<dbReference type="CDD" id="cd00886">
    <property type="entry name" value="MogA_MoaB"/>
    <property type="match status" value="1"/>
</dbReference>
<keyword evidence="9" id="KW-1185">Reference proteome</keyword>
<evidence type="ECO:0000259" key="7">
    <source>
        <dbReference type="SMART" id="SM00852"/>
    </source>
</evidence>
<dbReference type="Gene3D" id="3.40.980.10">
    <property type="entry name" value="MoaB/Mog-like domain"/>
    <property type="match status" value="1"/>
</dbReference>
<organism evidence="8 9">
    <name type="scientific">Trichloromonas acetexigens</name>
    <dbReference type="NCBI Taxonomy" id="38815"/>
    <lineage>
        <taxon>Bacteria</taxon>
        <taxon>Pseudomonadati</taxon>
        <taxon>Thermodesulfobacteriota</taxon>
        <taxon>Desulfuromonadia</taxon>
        <taxon>Desulfuromonadales</taxon>
        <taxon>Trichloromonadaceae</taxon>
        <taxon>Trichloromonas</taxon>
    </lineage>
</organism>
<dbReference type="InterPro" id="IPR001453">
    <property type="entry name" value="MoaB/Mog_dom"/>
</dbReference>
<protein>
    <recommendedName>
        <fullName evidence="3">Molybdopterin adenylyltransferase</fullName>
        <ecNumber evidence="2">2.7.7.75</ecNumber>
    </recommendedName>
</protein>
<dbReference type="EC" id="2.7.7.75" evidence="2"/>
<dbReference type="PANTHER" id="PTHR43764:SF1">
    <property type="entry name" value="MOLYBDOPTERIN MOLYBDOTRANSFERASE"/>
    <property type="match status" value="1"/>
</dbReference>
<comment type="pathway">
    <text evidence="1">Cofactor biosynthesis; molybdopterin biosynthesis.</text>
</comment>